<keyword evidence="1" id="KW-0479">Metal-binding</keyword>
<dbReference type="GO" id="GO:0008270">
    <property type="term" value="F:zinc ion binding"/>
    <property type="evidence" value="ECO:0007669"/>
    <property type="project" value="UniProtKB-KW"/>
</dbReference>
<accession>A0A6C2UJ05</accession>
<protein>
    <recommendedName>
        <fullName evidence="9">Formylmethanofuran dehydrogenase subunit E domain-containing protein</fullName>
    </recommendedName>
</protein>
<dbReference type="Proteomes" id="UP000346198">
    <property type="component" value="Unassembled WGS sequence"/>
</dbReference>
<dbReference type="Pfam" id="PF02663">
    <property type="entry name" value="FmdE"/>
    <property type="match status" value="1"/>
</dbReference>
<dbReference type="Gene3D" id="3.30.1330.130">
    <property type="match status" value="1"/>
</dbReference>
<evidence type="ECO:0008006" key="9">
    <source>
        <dbReference type="Google" id="ProtNLM"/>
    </source>
</evidence>
<dbReference type="RefSeq" id="WP_136061399.1">
    <property type="nucleotide sequence ID" value="NZ_CAAHFH010000001.1"/>
</dbReference>
<dbReference type="InterPro" id="IPR053194">
    <property type="entry name" value="tRNA_methyltr_O"/>
</dbReference>
<feature type="domain" description="Formylmethanofuran dehydrogenase subunit E" evidence="6">
    <location>
        <begin position="16"/>
        <end position="148"/>
    </location>
</feature>
<dbReference type="InterPro" id="IPR000962">
    <property type="entry name" value="Znf_DskA_TraR"/>
</dbReference>
<evidence type="ECO:0000256" key="4">
    <source>
        <dbReference type="SAM" id="Coils"/>
    </source>
</evidence>
<evidence type="ECO:0000256" key="2">
    <source>
        <dbReference type="ARBA" id="ARBA00022771"/>
    </source>
</evidence>
<evidence type="ECO:0000313" key="7">
    <source>
        <dbReference type="EMBL" id="VGO19939.1"/>
    </source>
</evidence>
<keyword evidence="3" id="KW-0862">Zinc</keyword>
<gene>
    <name evidence="7" type="ORF">SCARR_01999</name>
</gene>
<keyword evidence="8" id="KW-1185">Reference proteome</keyword>
<dbReference type="InterPro" id="IPR026328">
    <property type="entry name" value="FmdE"/>
</dbReference>
<organism evidence="7 8">
    <name type="scientific">Pontiella sulfatireligans</name>
    <dbReference type="NCBI Taxonomy" id="2750658"/>
    <lineage>
        <taxon>Bacteria</taxon>
        <taxon>Pseudomonadati</taxon>
        <taxon>Kiritimatiellota</taxon>
        <taxon>Kiritimatiellia</taxon>
        <taxon>Kiritimatiellales</taxon>
        <taxon>Pontiellaceae</taxon>
        <taxon>Pontiella</taxon>
    </lineage>
</organism>
<dbReference type="AlphaFoldDB" id="A0A6C2UJ05"/>
<evidence type="ECO:0000313" key="8">
    <source>
        <dbReference type="Proteomes" id="UP000346198"/>
    </source>
</evidence>
<dbReference type="SUPFAM" id="SSF143555">
    <property type="entry name" value="FwdE-like"/>
    <property type="match status" value="1"/>
</dbReference>
<dbReference type="EMBL" id="CAAHFH010000001">
    <property type="protein sequence ID" value="VGO19939.1"/>
    <property type="molecule type" value="Genomic_DNA"/>
</dbReference>
<feature type="domain" description="Zinc finger DksA/TraR C4-type" evidence="5">
    <location>
        <begin position="168"/>
        <end position="198"/>
    </location>
</feature>
<dbReference type="PANTHER" id="PTHR39418">
    <property type="entry name" value="DEHYDROGENASE-RELATED"/>
    <property type="match status" value="1"/>
</dbReference>
<dbReference type="InterPro" id="IPR003814">
    <property type="entry name" value="FmdEsu_dom"/>
</dbReference>
<proteinExistence type="predicted"/>
<evidence type="ECO:0000256" key="1">
    <source>
        <dbReference type="ARBA" id="ARBA00022723"/>
    </source>
</evidence>
<reference evidence="7 8" key="1">
    <citation type="submission" date="2019-04" db="EMBL/GenBank/DDBJ databases">
        <authorList>
            <person name="Van Vliet M D."/>
        </authorList>
    </citation>
    <scope>NUCLEOTIDE SEQUENCE [LARGE SCALE GENOMIC DNA]</scope>
    <source>
        <strain evidence="7 8">F21</strain>
    </source>
</reference>
<evidence type="ECO:0000259" key="6">
    <source>
        <dbReference type="Pfam" id="PF02663"/>
    </source>
</evidence>
<feature type="coiled-coil region" evidence="4">
    <location>
        <begin position="110"/>
        <end position="137"/>
    </location>
</feature>
<name>A0A6C2UJ05_9BACT</name>
<keyword evidence="2" id="KW-0863">Zinc-finger</keyword>
<dbReference type="PIRSF" id="PIRSF006578">
    <property type="entry name" value="FwdE"/>
    <property type="match status" value="1"/>
</dbReference>
<keyword evidence="4" id="KW-0175">Coiled coil</keyword>
<evidence type="ECO:0000256" key="3">
    <source>
        <dbReference type="ARBA" id="ARBA00022833"/>
    </source>
</evidence>
<dbReference type="PANTHER" id="PTHR39418:SF1">
    <property type="entry name" value="DEHYDROGENASE"/>
    <property type="match status" value="1"/>
</dbReference>
<dbReference type="Pfam" id="PF01258">
    <property type="entry name" value="zf-dskA_traR"/>
    <property type="match status" value="1"/>
</dbReference>
<evidence type="ECO:0000259" key="5">
    <source>
        <dbReference type="Pfam" id="PF01258"/>
    </source>
</evidence>
<sequence>MSYKISPETLEGVIAFHGHVCPGLTIGIRAAEYAINRFGEVEVAKRVCVTETDMCAVDAIQFLTGCTFGKGNLIHRDYGKAAFSFFRRDTGEGFRLLFNWKIRNGHDDEMAELMGMKERTTAEEQRLEELRDAWQKQLMELPLEKLFECQELSSAPPRPACILQGLVCETCGEQVMESRTRRFAGKTLCIPCYGAVEQKV</sequence>